<organism evidence="1 2">
    <name type="scientific">Autumnicola psychrophila</name>
    <dbReference type="NCBI Taxonomy" id="3075592"/>
    <lineage>
        <taxon>Bacteria</taxon>
        <taxon>Pseudomonadati</taxon>
        <taxon>Bacteroidota</taxon>
        <taxon>Flavobacteriia</taxon>
        <taxon>Flavobacteriales</taxon>
        <taxon>Flavobacteriaceae</taxon>
        <taxon>Autumnicola</taxon>
    </lineage>
</organism>
<dbReference type="InterPro" id="IPR010344">
    <property type="entry name" value="YbjH"/>
</dbReference>
<protein>
    <submittedName>
        <fullName evidence="1">YjbH domain-containing protein</fullName>
    </submittedName>
</protein>
<name>A0ABU3DNF7_9FLAO</name>
<dbReference type="EMBL" id="JAVRHN010000002">
    <property type="protein sequence ID" value="MDT0685239.1"/>
    <property type="molecule type" value="Genomic_DNA"/>
</dbReference>
<proteinExistence type="predicted"/>
<dbReference type="Pfam" id="PF06082">
    <property type="entry name" value="YjbH"/>
    <property type="match status" value="1"/>
</dbReference>
<sequence length="272" mass="31026">MKIKFFLHLWVLSGFFGCYSYSQVNFLGKKGLMTIPSAQWERDKPLGLSFSYFPREYSNNILLTRDSSPGGNDLNFYSARVSLTSFMEVGMSISYRPSLAEQIGIGDRHLDLRFKLMEEKKFFPALVLGWTPPGSVSPALAHDYLVATKNFHTTLGLFQVTAGFGSPYVFLKNDGNEGIWNFFKIERKTEVYGSRYLDGFFGGFSYTPFNYGGLMLEYNTKTFNAGAFVKLWDWLHLQAYTLEAKEVAFQVAVQFSLNSAPRALRNYEKNMD</sequence>
<evidence type="ECO:0000313" key="2">
    <source>
        <dbReference type="Proteomes" id="UP001253848"/>
    </source>
</evidence>
<dbReference type="PROSITE" id="PS51257">
    <property type="entry name" value="PROKAR_LIPOPROTEIN"/>
    <property type="match status" value="1"/>
</dbReference>
<dbReference type="RefSeq" id="WP_311498674.1">
    <property type="nucleotide sequence ID" value="NZ_JAVRHN010000002.1"/>
</dbReference>
<comment type="caution">
    <text evidence="1">The sequence shown here is derived from an EMBL/GenBank/DDBJ whole genome shotgun (WGS) entry which is preliminary data.</text>
</comment>
<accession>A0ABU3DNF7</accession>
<gene>
    <name evidence="1" type="ORF">RM541_02620</name>
</gene>
<dbReference type="Proteomes" id="UP001253848">
    <property type="component" value="Unassembled WGS sequence"/>
</dbReference>
<keyword evidence="2" id="KW-1185">Reference proteome</keyword>
<evidence type="ECO:0000313" key="1">
    <source>
        <dbReference type="EMBL" id="MDT0685239.1"/>
    </source>
</evidence>
<reference evidence="1 2" key="1">
    <citation type="submission" date="2023-09" db="EMBL/GenBank/DDBJ databases">
        <authorList>
            <person name="Rey-Velasco X."/>
        </authorList>
    </citation>
    <scope>NUCLEOTIDE SEQUENCE [LARGE SCALE GENOMIC DNA]</scope>
    <source>
        <strain evidence="1 2">F225</strain>
    </source>
</reference>